<feature type="compositionally biased region" description="Polar residues" evidence="1">
    <location>
        <begin position="629"/>
        <end position="639"/>
    </location>
</feature>
<accession>A0A409XYK0</accession>
<feature type="compositionally biased region" description="Low complexity" evidence="1">
    <location>
        <begin position="138"/>
        <end position="156"/>
    </location>
</feature>
<feature type="region of interest" description="Disordered" evidence="1">
    <location>
        <begin position="699"/>
        <end position="734"/>
    </location>
</feature>
<dbReference type="OrthoDB" id="3269398at2759"/>
<feature type="region of interest" description="Disordered" evidence="1">
    <location>
        <begin position="138"/>
        <end position="181"/>
    </location>
</feature>
<protein>
    <submittedName>
        <fullName evidence="2">Uncharacterized protein</fullName>
    </submittedName>
</protein>
<proteinExistence type="predicted"/>
<sequence length="734" mass="80952">MHDFPLDIEDFDALHLQHSPSLTSTFHALNSLSGPTSELNLTPSEVSFTWSSDDIPLVLYDDGYTHSPSSWDTTFGPSSPAAASPGTPRRSSVTNSVVGSPSVISGFSPQLRSRPGYHQTVLDYTCDRTCDVPRSTAGSSLDLASSGLTSSDSSATVTSFGTFGQRKGLDDTVSSDASRNSDDIVDEDSVFRGQRSSAQHVPGLFARAHLTHGVKPPPLDLGSHTHISDGRAELLPSTATGSSEPQVILLTDDYEDDDDEVPETPTPMKPQVVPNSISWISSRNWNSQQYKEYVAREGLLRSPMPLSPVVPAGEEDRHPPRKTRQILPRTPLGDHDTNASLETPKASRFAHGHVSQEHHIQECKPVPVKPTIQQEHYTWLQDITVQFLIDQEGFRSARPSFKFTGVARLRSAHGTKAPGALMAQFRPVSRESFHFHYAPFESPPILRRVTVDFDEMHDYLTRQALISLKSNGVYVLHGHETSTINHDMEPLKLHWRFEYMVDDRRVEGTGRTMEGEKVMTPLTFSCTPALVLSSQGKRNTVMHVFKKGVAPKLVAEKMQPPGAAHPHTKSPIIQSATESHPSKFFSSKVHAWSLHKRVQSHSLKTQTEGVNHPRPHLPLPWTDRPDQPSRGQENLSPGSPHTRRRRASSAGENQRTPPFSPGSPAQHHHVTHNATPVSRRILSPAKLAEMLDAVVSPTVSAFSATSPKRSSTGFTPLTPRPHHPPHLKEPSYTR</sequence>
<evidence type="ECO:0000313" key="2">
    <source>
        <dbReference type="EMBL" id="PPQ95805.1"/>
    </source>
</evidence>
<evidence type="ECO:0000313" key="3">
    <source>
        <dbReference type="Proteomes" id="UP000284706"/>
    </source>
</evidence>
<feature type="region of interest" description="Disordered" evidence="1">
    <location>
        <begin position="69"/>
        <end position="99"/>
    </location>
</feature>
<dbReference type="AlphaFoldDB" id="A0A409XYK0"/>
<comment type="caution">
    <text evidence="2">The sequence shown here is derived from an EMBL/GenBank/DDBJ whole genome shotgun (WGS) entry which is preliminary data.</text>
</comment>
<name>A0A409XYK0_9AGAR</name>
<dbReference type="InParanoid" id="A0A409XYK0"/>
<feature type="compositionally biased region" description="Polar residues" evidence="1">
    <location>
        <begin position="600"/>
        <end position="609"/>
    </location>
</feature>
<evidence type="ECO:0000256" key="1">
    <source>
        <dbReference type="SAM" id="MobiDB-lite"/>
    </source>
</evidence>
<feature type="compositionally biased region" description="Polar residues" evidence="1">
    <location>
        <begin position="699"/>
        <end position="714"/>
    </location>
</feature>
<dbReference type="Proteomes" id="UP000284706">
    <property type="component" value="Unassembled WGS sequence"/>
</dbReference>
<feature type="region of interest" description="Disordered" evidence="1">
    <location>
        <begin position="599"/>
        <end position="677"/>
    </location>
</feature>
<organism evidence="2 3">
    <name type="scientific">Gymnopilus dilepis</name>
    <dbReference type="NCBI Taxonomy" id="231916"/>
    <lineage>
        <taxon>Eukaryota</taxon>
        <taxon>Fungi</taxon>
        <taxon>Dikarya</taxon>
        <taxon>Basidiomycota</taxon>
        <taxon>Agaricomycotina</taxon>
        <taxon>Agaricomycetes</taxon>
        <taxon>Agaricomycetidae</taxon>
        <taxon>Agaricales</taxon>
        <taxon>Agaricineae</taxon>
        <taxon>Hymenogastraceae</taxon>
        <taxon>Gymnopilus</taxon>
    </lineage>
</organism>
<dbReference type="EMBL" id="NHYE01001412">
    <property type="protein sequence ID" value="PPQ95805.1"/>
    <property type="molecule type" value="Genomic_DNA"/>
</dbReference>
<feature type="region of interest" description="Disordered" evidence="1">
    <location>
        <begin position="308"/>
        <end position="335"/>
    </location>
</feature>
<keyword evidence="3" id="KW-1185">Reference proteome</keyword>
<reference evidence="2 3" key="1">
    <citation type="journal article" date="2018" name="Evol. Lett.">
        <title>Horizontal gene cluster transfer increased hallucinogenic mushroom diversity.</title>
        <authorList>
            <person name="Reynolds H.T."/>
            <person name="Vijayakumar V."/>
            <person name="Gluck-Thaler E."/>
            <person name="Korotkin H.B."/>
            <person name="Matheny P.B."/>
            <person name="Slot J.C."/>
        </authorList>
    </citation>
    <scope>NUCLEOTIDE SEQUENCE [LARGE SCALE GENOMIC DNA]</scope>
    <source>
        <strain evidence="2 3">SRW20</strain>
    </source>
</reference>
<gene>
    <name evidence="2" type="ORF">CVT26_015946</name>
</gene>
<feature type="compositionally biased region" description="Polar residues" evidence="1">
    <location>
        <begin position="89"/>
        <end position="99"/>
    </location>
</feature>